<dbReference type="EMBL" id="JABBGM010000004">
    <property type="protein sequence ID" value="NML94112.1"/>
    <property type="molecule type" value="Genomic_DNA"/>
</dbReference>
<comment type="caution">
    <text evidence="2">The sequence shown here is derived from an EMBL/GenBank/DDBJ whole genome shotgun (WGS) entry which is preliminary data.</text>
</comment>
<sequence length="80" mass="8914">MKFKTPAPWFAAKRYGYGVGMPIAWQGWALLATYIVAMALSNAMLSGWQRPVAMGVATVLLVVIASRRTQGGWRWRNGRD</sequence>
<dbReference type="AlphaFoldDB" id="A0A7Y0BPE8"/>
<dbReference type="Proteomes" id="UP000583556">
    <property type="component" value="Unassembled WGS sequence"/>
</dbReference>
<proteinExistence type="predicted"/>
<gene>
    <name evidence="2" type="ORF">HHL27_10605</name>
</gene>
<keyword evidence="1" id="KW-0472">Membrane</keyword>
<keyword evidence="1" id="KW-0812">Transmembrane</keyword>
<accession>A0A7Y0BPE8</accession>
<keyword evidence="1" id="KW-1133">Transmembrane helix</keyword>
<reference evidence="2 3" key="1">
    <citation type="submission" date="2020-04" db="EMBL/GenBank/DDBJ databases">
        <title>Novosphingobium sp. TW-4 isolated from soil.</title>
        <authorList>
            <person name="Dahal R.H."/>
            <person name="Chaudhary D.K."/>
        </authorList>
    </citation>
    <scope>NUCLEOTIDE SEQUENCE [LARGE SCALE GENOMIC DNA]</scope>
    <source>
        <strain evidence="2 3">TW-4</strain>
    </source>
</reference>
<evidence type="ECO:0000313" key="3">
    <source>
        <dbReference type="Proteomes" id="UP000583556"/>
    </source>
</evidence>
<dbReference type="RefSeq" id="WP_169493387.1">
    <property type="nucleotide sequence ID" value="NZ_JABBGM010000004.1"/>
</dbReference>
<keyword evidence="3" id="KW-1185">Reference proteome</keyword>
<feature type="transmembrane region" description="Helical" evidence="1">
    <location>
        <begin position="21"/>
        <end position="41"/>
    </location>
</feature>
<evidence type="ECO:0000313" key="2">
    <source>
        <dbReference type="EMBL" id="NML94112.1"/>
    </source>
</evidence>
<feature type="transmembrane region" description="Helical" evidence="1">
    <location>
        <begin position="47"/>
        <end position="66"/>
    </location>
</feature>
<name>A0A7Y0BPE8_9SPHN</name>
<organism evidence="2 3">
    <name type="scientific">Novosphingobium olei</name>
    <dbReference type="NCBI Taxonomy" id="2728851"/>
    <lineage>
        <taxon>Bacteria</taxon>
        <taxon>Pseudomonadati</taxon>
        <taxon>Pseudomonadota</taxon>
        <taxon>Alphaproteobacteria</taxon>
        <taxon>Sphingomonadales</taxon>
        <taxon>Sphingomonadaceae</taxon>
        <taxon>Novosphingobium</taxon>
    </lineage>
</organism>
<protein>
    <submittedName>
        <fullName evidence="2">Uncharacterized protein</fullName>
    </submittedName>
</protein>
<evidence type="ECO:0000256" key="1">
    <source>
        <dbReference type="SAM" id="Phobius"/>
    </source>
</evidence>